<feature type="transmembrane region" description="Helical" evidence="6">
    <location>
        <begin position="277"/>
        <end position="302"/>
    </location>
</feature>
<name>A0A8H8RAK0_9HELO</name>
<evidence type="ECO:0000313" key="7">
    <source>
        <dbReference type="EMBL" id="TVY30617.1"/>
    </source>
</evidence>
<comment type="subcellular location">
    <subcellularLocation>
        <location evidence="1">Membrane</location>
        <topology evidence="1">Multi-pass membrane protein</topology>
    </subcellularLocation>
</comment>
<proteinExistence type="predicted"/>
<evidence type="ECO:0000256" key="1">
    <source>
        <dbReference type="ARBA" id="ARBA00004141"/>
    </source>
</evidence>
<feature type="region of interest" description="Disordered" evidence="5">
    <location>
        <begin position="172"/>
        <end position="227"/>
    </location>
</feature>
<feature type="transmembrane region" description="Helical" evidence="6">
    <location>
        <begin position="322"/>
        <end position="347"/>
    </location>
</feature>
<dbReference type="Proteomes" id="UP000431533">
    <property type="component" value="Unassembled WGS sequence"/>
</dbReference>
<comment type="caution">
    <text evidence="7">The sequence shown here is derived from an EMBL/GenBank/DDBJ whole genome shotgun (WGS) entry which is preliminary data.</text>
</comment>
<feature type="compositionally biased region" description="Basic and acidic residues" evidence="5">
    <location>
        <begin position="172"/>
        <end position="185"/>
    </location>
</feature>
<feature type="region of interest" description="Disordered" evidence="5">
    <location>
        <begin position="241"/>
        <end position="261"/>
    </location>
</feature>
<dbReference type="GeneID" id="41981407"/>
<accession>A0A8H8RAK0</accession>
<protein>
    <submittedName>
        <fullName evidence="7">Putative transporter</fullName>
    </submittedName>
</protein>
<evidence type="ECO:0000256" key="6">
    <source>
        <dbReference type="SAM" id="Phobius"/>
    </source>
</evidence>
<dbReference type="GO" id="GO:0055085">
    <property type="term" value="P:transmembrane transport"/>
    <property type="evidence" value="ECO:0007669"/>
    <property type="project" value="InterPro"/>
</dbReference>
<dbReference type="PANTHER" id="PTHR31794">
    <property type="entry name" value="AUXIN EFFLUX TRANSPORTER FAMILY PROTEIN (EUROFUNG)"/>
    <property type="match status" value="1"/>
</dbReference>
<feature type="transmembrane region" description="Helical" evidence="6">
    <location>
        <begin position="73"/>
        <end position="98"/>
    </location>
</feature>
<dbReference type="OrthoDB" id="191139at2759"/>
<feature type="region of interest" description="Disordered" evidence="5">
    <location>
        <begin position="618"/>
        <end position="641"/>
    </location>
</feature>
<organism evidence="7 8">
    <name type="scientific">Lachnellula hyalina</name>
    <dbReference type="NCBI Taxonomy" id="1316788"/>
    <lineage>
        <taxon>Eukaryota</taxon>
        <taxon>Fungi</taxon>
        <taxon>Dikarya</taxon>
        <taxon>Ascomycota</taxon>
        <taxon>Pezizomycotina</taxon>
        <taxon>Leotiomycetes</taxon>
        <taxon>Helotiales</taxon>
        <taxon>Lachnaceae</taxon>
        <taxon>Lachnellula</taxon>
    </lineage>
</organism>
<evidence type="ECO:0000256" key="2">
    <source>
        <dbReference type="ARBA" id="ARBA00022692"/>
    </source>
</evidence>
<evidence type="ECO:0000256" key="4">
    <source>
        <dbReference type="ARBA" id="ARBA00023136"/>
    </source>
</evidence>
<feature type="compositionally biased region" description="Basic and acidic residues" evidence="5">
    <location>
        <begin position="631"/>
        <end position="641"/>
    </location>
</feature>
<dbReference type="AlphaFoldDB" id="A0A8H8RAK0"/>
<feature type="compositionally biased region" description="Acidic residues" evidence="5">
    <location>
        <begin position="208"/>
        <end position="219"/>
    </location>
</feature>
<feature type="compositionally biased region" description="Acidic residues" evidence="5">
    <location>
        <begin position="186"/>
        <end position="195"/>
    </location>
</feature>
<evidence type="ECO:0000256" key="3">
    <source>
        <dbReference type="ARBA" id="ARBA00022989"/>
    </source>
</evidence>
<gene>
    <name evidence="7" type="primary">SPAC5D6.04</name>
    <name evidence="7" type="ORF">LHYA1_G001209</name>
</gene>
<evidence type="ECO:0000313" key="8">
    <source>
        <dbReference type="Proteomes" id="UP000431533"/>
    </source>
</evidence>
<dbReference type="EMBL" id="QGMH01000005">
    <property type="protein sequence ID" value="TVY30617.1"/>
    <property type="molecule type" value="Genomic_DNA"/>
</dbReference>
<sequence length="641" mass="69785">MAQAGLLNSFLAAVQASLSVLLVIFYGALSARLSLLNSANAKSISKICVKLFLPALLLTQIGSELHSGSAYRYVVILVWALLAHLVSFLIGVGAHLLLGMPDWITAAIMFNNTTSYPLLLIQSLDETGILGSLIITDESTRDAIERAKSYFLVFATVSSCLTFAVGPRLIDSEHAPAKPNDKSGEDESDNEDEENGNVIGNGNGNGEGWDDSNDDEDLSPTDQSHLLPRNLPRLSVVSKSFFPSKPREPSNTPTTPDHRPSFITKKRWRKASDRARWWVLFLYDFLNMPLLGAVLGAIIGLIPALHRAFFNDTQDGGIFTAWLTASLNNIGGLFVALPVLVAGVSLYTAMKKSQAQSAEELSASATPWLTTVFVLVVRFVVWPVISIAVVYGLANKTDVLGTDPMLWFAMMLMPTGPPAMKLITMVEVSDCDAADEDKIAKLLTEVAYRIAAAKVCKSCATTPRTPLNPSSPPTQHFELCPPPAPEFMASNVPSPGSNANGFGSQEDLFGHGNGHGGWDPNVPPPPELSALEDIYIDGLFDFEAINNHDVLFDQQESQEAREIDSVAVKEVADIQQDDPLQNLASWDQAAATADEELRPLLGIPKAGITTYPLVETEERPRKRTRFTGVEDEIHERRDEDF</sequence>
<feature type="transmembrane region" description="Helical" evidence="6">
    <location>
        <begin position="368"/>
        <end position="393"/>
    </location>
</feature>
<keyword evidence="2 6" id="KW-0812">Transmembrane</keyword>
<keyword evidence="3 6" id="KW-1133">Transmembrane helix</keyword>
<feature type="transmembrane region" description="Helical" evidence="6">
    <location>
        <begin position="6"/>
        <end position="31"/>
    </location>
</feature>
<dbReference type="GO" id="GO:0005783">
    <property type="term" value="C:endoplasmic reticulum"/>
    <property type="evidence" value="ECO:0007669"/>
    <property type="project" value="TreeGrafter"/>
</dbReference>
<evidence type="ECO:0000256" key="5">
    <source>
        <dbReference type="SAM" id="MobiDB-lite"/>
    </source>
</evidence>
<keyword evidence="8" id="KW-1185">Reference proteome</keyword>
<reference evidence="7 8" key="1">
    <citation type="submission" date="2018-05" db="EMBL/GenBank/DDBJ databases">
        <title>Genome sequencing and assembly of the regulated plant pathogen Lachnellula willkommii and related sister species for the development of diagnostic species identification markers.</title>
        <authorList>
            <person name="Giroux E."/>
            <person name="Bilodeau G."/>
        </authorList>
    </citation>
    <scope>NUCLEOTIDE SEQUENCE [LARGE SCALE GENOMIC DNA]</scope>
    <source>
        <strain evidence="7 8">CBS 185.66</strain>
    </source>
</reference>
<dbReference type="PANTHER" id="PTHR31794:SF4">
    <property type="entry name" value="AUXIN EFFLUX TRANSPORTER FAMILY PROTEIN (EUROFUNG)"/>
    <property type="match status" value="1"/>
</dbReference>
<dbReference type="GO" id="GO:0016020">
    <property type="term" value="C:membrane"/>
    <property type="evidence" value="ECO:0007669"/>
    <property type="project" value="UniProtKB-SubCell"/>
</dbReference>
<keyword evidence="4 6" id="KW-0472">Membrane</keyword>
<dbReference type="RefSeq" id="XP_031009403.1">
    <property type="nucleotide sequence ID" value="XM_031146193.1"/>
</dbReference>
<dbReference type="InterPro" id="IPR004776">
    <property type="entry name" value="Mem_transp_PIN-like"/>
</dbReference>
<dbReference type="Pfam" id="PF03547">
    <property type="entry name" value="Mem_trans"/>
    <property type="match status" value="1"/>
</dbReference>